<evidence type="ECO:0000256" key="2">
    <source>
        <dbReference type="ARBA" id="ARBA00010617"/>
    </source>
</evidence>
<dbReference type="GO" id="GO:0016705">
    <property type="term" value="F:oxidoreductase activity, acting on paired donors, with incorporation or reduction of molecular oxygen"/>
    <property type="evidence" value="ECO:0007669"/>
    <property type="project" value="InterPro"/>
</dbReference>
<dbReference type="PRINTS" id="PR00463">
    <property type="entry name" value="EP450I"/>
</dbReference>
<sequence length="208" mass="23688">METRKGVISLKRPPSALLLITARLYTWEDLRPLQSAVAATWCLMLLASNQGWQDRLRAEAKEICGERIPDYNMLRKMKQLTMVIHESLRLYSPVMVNTREVFKDMKLGNINVPKGIQLWIMVGTSHTNPDIWGPDVTGACKEPHLYMPFGVGPRNCLGQDLAMMELKMLITLILSKFSLSLSPNYIHSPVLRLLLQPEHGIRLLVKKL</sequence>
<evidence type="ECO:0000256" key="8">
    <source>
        <dbReference type="ARBA" id="ARBA00023004"/>
    </source>
</evidence>
<dbReference type="Pfam" id="PF00067">
    <property type="entry name" value="p450"/>
    <property type="match status" value="1"/>
</dbReference>
<dbReference type="InterPro" id="IPR002401">
    <property type="entry name" value="Cyt_P450_E_grp-I"/>
</dbReference>
<feature type="binding site" description="axial binding residue" evidence="11">
    <location>
        <position position="156"/>
    </location>
    <ligand>
        <name>heme</name>
        <dbReference type="ChEBI" id="CHEBI:30413"/>
    </ligand>
    <ligandPart>
        <name>Fe</name>
        <dbReference type="ChEBI" id="CHEBI:18248"/>
    </ligandPart>
</feature>
<comment type="subcellular location">
    <subcellularLocation>
        <location evidence="1">Membrane</location>
        <topology evidence="1">Single-pass membrane protein</topology>
    </subcellularLocation>
</comment>
<comment type="caution">
    <text evidence="13">The sequence shown here is derived from an EMBL/GenBank/DDBJ whole genome shotgun (WGS) entry which is preliminary data.</text>
</comment>
<dbReference type="Gene3D" id="1.10.630.10">
    <property type="entry name" value="Cytochrome P450"/>
    <property type="match status" value="1"/>
</dbReference>
<keyword evidence="3 11" id="KW-0349">Heme</keyword>
<dbReference type="GO" id="GO:0016020">
    <property type="term" value="C:membrane"/>
    <property type="evidence" value="ECO:0007669"/>
    <property type="project" value="UniProtKB-SubCell"/>
</dbReference>
<dbReference type="PROSITE" id="PS00086">
    <property type="entry name" value="CYTOCHROME_P450"/>
    <property type="match status" value="1"/>
</dbReference>
<keyword evidence="5 11" id="KW-0479">Metal-binding</keyword>
<keyword evidence="4" id="KW-0812">Transmembrane</keyword>
<evidence type="ECO:0000313" key="14">
    <source>
        <dbReference type="Proteomes" id="UP001372338"/>
    </source>
</evidence>
<keyword evidence="7 12" id="KW-0560">Oxidoreductase</keyword>
<evidence type="ECO:0000256" key="9">
    <source>
        <dbReference type="ARBA" id="ARBA00023033"/>
    </source>
</evidence>
<comment type="cofactor">
    <cofactor evidence="11">
        <name>heme</name>
        <dbReference type="ChEBI" id="CHEBI:30413"/>
    </cofactor>
</comment>
<dbReference type="EMBL" id="JAYWIO010000003">
    <property type="protein sequence ID" value="KAK7276150.1"/>
    <property type="molecule type" value="Genomic_DNA"/>
</dbReference>
<evidence type="ECO:0000256" key="4">
    <source>
        <dbReference type="ARBA" id="ARBA00022692"/>
    </source>
</evidence>
<dbReference type="GO" id="GO:0004497">
    <property type="term" value="F:monooxygenase activity"/>
    <property type="evidence" value="ECO:0007669"/>
    <property type="project" value="UniProtKB-KW"/>
</dbReference>
<keyword evidence="6" id="KW-1133">Transmembrane helix</keyword>
<keyword evidence="9 12" id="KW-0503">Monooxygenase</keyword>
<keyword evidence="8 11" id="KW-0408">Iron</keyword>
<evidence type="ECO:0000256" key="12">
    <source>
        <dbReference type="RuleBase" id="RU000461"/>
    </source>
</evidence>
<evidence type="ECO:0000256" key="3">
    <source>
        <dbReference type="ARBA" id="ARBA00022617"/>
    </source>
</evidence>
<name>A0AAN9FMM4_CROPI</name>
<evidence type="ECO:0000313" key="13">
    <source>
        <dbReference type="EMBL" id="KAK7276150.1"/>
    </source>
</evidence>
<dbReference type="PRINTS" id="PR00385">
    <property type="entry name" value="P450"/>
</dbReference>
<dbReference type="InterPro" id="IPR050665">
    <property type="entry name" value="Cytochrome_P450_Monooxygen"/>
</dbReference>
<keyword evidence="14" id="KW-1185">Reference proteome</keyword>
<evidence type="ECO:0000256" key="11">
    <source>
        <dbReference type="PIRSR" id="PIRSR602401-1"/>
    </source>
</evidence>
<reference evidence="13 14" key="1">
    <citation type="submission" date="2024-01" db="EMBL/GenBank/DDBJ databases">
        <title>The genomes of 5 underutilized Papilionoideae crops provide insights into root nodulation and disease resistanc.</title>
        <authorList>
            <person name="Yuan L."/>
        </authorList>
    </citation>
    <scope>NUCLEOTIDE SEQUENCE [LARGE SCALE GENOMIC DNA]</scope>
    <source>
        <strain evidence="13">ZHUSHIDOU_FW_LH</strain>
        <tissue evidence="13">Leaf</tissue>
    </source>
</reference>
<evidence type="ECO:0000256" key="10">
    <source>
        <dbReference type="ARBA" id="ARBA00023136"/>
    </source>
</evidence>
<evidence type="ECO:0000256" key="6">
    <source>
        <dbReference type="ARBA" id="ARBA00022989"/>
    </source>
</evidence>
<gene>
    <name evidence="13" type="ORF">RIF29_17283</name>
</gene>
<evidence type="ECO:0000256" key="7">
    <source>
        <dbReference type="ARBA" id="ARBA00023002"/>
    </source>
</evidence>
<evidence type="ECO:0000256" key="1">
    <source>
        <dbReference type="ARBA" id="ARBA00004167"/>
    </source>
</evidence>
<protein>
    <recommendedName>
        <fullName evidence="15">Cytochrome P450</fullName>
    </recommendedName>
</protein>
<accession>A0AAN9FMM4</accession>
<dbReference type="PANTHER" id="PTHR24282">
    <property type="entry name" value="CYTOCHROME P450 FAMILY MEMBER"/>
    <property type="match status" value="1"/>
</dbReference>
<dbReference type="AlphaFoldDB" id="A0AAN9FMM4"/>
<dbReference type="Proteomes" id="UP001372338">
    <property type="component" value="Unassembled WGS sequence"/>
</dbReference>
<dbReference type="InterPro" id="IPR017972">
    <property type="entry name" value="Cyt_P450_CS"/>
</dbReference>
<dbReference type="GO" id="GO:0020037">
    <property type="term" value="F:heme binding"/>
    <property type="evidence" value="ECO:0007669"/>
    <property type="project" value="InterPro"/>
</dbReference>
<dbReference type="SUPFAM" id="SSF48264">
    <property type="entry name" value="Cytochrome P450"/>
    <property type="match status" value="1"/>
</dbReference>
<comment type="similarity">
    <text evidence="2 12">Belongs to the cytochrome P450 family.</text>
</comment>
<dbReference type="PANTHER" id="PTHR24282:SF196">
    <property type="entry name" value="CYTOCHROME P450 714C2"/>
    <property type="match status" value="1"/>
</dbReference>
<dbReference type="GO" id="GO:0005506">
    <property type="term" value="F:iron ion binding"/>
    <property type="evidence" value="ECO:0007669"/>
    <property type="project" value="InterPro"/>
</dbReference>
<keyword evidence="10" id="KW-0472">Membrane</keyword>
<proteinExistence type="inferred from homology"/>
<organism evidence="13 14">
    <name type="scientific">Crotalaria pallida</name>
    <name type="common">Smooth rattlebox</name>
    <name type="synonym">Crotalaria striata</name>
    <dbReference type="NCBI Taxonomy" id="3830"/>
    <lineage>
        <taxon>Eukaryota</taxon>
        <taxon>Viridiplantae</taxon>
        <taxon>Streptophyta</taxon>
        <taxon>Embryophyta</taxon>
        <taxon>Tracheophyta</taxon>
        <taxon>Spermatophyta</taxon>
        <taxon>Magnoliopsida</taxon>
        <taxon>eudicotyledons</taxon>
        <taxon>Gunneridae</taxon>
        <taxon>Pentapetalae</taxon>
        <taxon>rosids</taxon>
        <taxon>fabids</taxon>
        <taxon>Fabales</taxon>
        <taxon>Fabaceae</taxon>
        <taxon>Papilionoideae</taxon>
        <taxon>50 kb inversion clade</taxon>
        <taxon>genistoids sensu lato</taxon>
        <taxon>core genistoids</taxon>
        <taxon>Crotalarieae</taxon>
        <taxon>Crotalaria</taxon>
    </lineage>
</organism>
<dbReference type="InterPro" id="IPR036396">
    <property type="entry name" value="Cyt_P450_sf"/>
</dbReference>
<dbReference type="InterPro" id="IPR001128">
    <property type="entry name" value="Cyt_P450"/>
</dbReference>
<evidence type="ECO:0008006" key="15">
    <source>
        <dbReference type="Google" id="ProtNLM"/>
    </source>
</evidence>
<evidence type="ECO:0000256" key="5">
    <source>
        <dbReference type="ARBA" id="ARBA00022723"/>
    </source>
</evidence>